<gene>
    <name evidence="2" type="ORF">SAMN05443668_101404</name>
</gene>
<reference evidence="2 3" key="1">
    <citation type="submission" date="2016-11" db="EMBL/GenBank/DDBJ databases">
        <authorList>
            <person name="Jaros S."/>
            <person name="Januszkiewicz K."/>
            <person name="Wedrychowicz H."/>
        </authorList>
    </citation>
    <scope>NUCLEOTIDE SEQUENCE [LARGE SCALE GENOMIC DNA]</scope>
    <source>
        <strain evidence="2 3">DSM 46144</strain>
    </source>
</reference>
<dbReference type="AlphaFoldDB" id="A0A1M7I6Q9"/>
<dbReference type="GO" id="GO:0005829">
    <property type="term" value="C:cytosol"/>
    <property type="evidence" value="ECO:0007669"/>
    <property type="project" value="TreeGrafter"/>
</dbReference>
<name>A0A1M7I6Q9_9ACTN</name>
<keyword evidence="2" id="KW-0966">Cell projection</keyword>
<protein>
    <submittedName>
        <fullName evidence="2">MinD-like ATPase involved in chromosome partitioning or flagellar assembly</fullName>
    </submittedName>
</protein>
<dbReference type="Gene3D" id="3.40.50.300">
    <property type="entry name" value="P-loop containing nucleotide triphosphate hydrolases"/>
    <property type="match status" value="1"/>
</dbReference>
<keyword evidence="2" id="KW-0969">Cilium</keyword>
<dbReference type="SUPFAM" id="SSF52540">
    <property type="entry name" value="P-loop containing nucleoside triphosphate hydrolases"/>
    <property type="match status" value="1"/>
</dbReference>
<dbReference type="GO" id="GO:0051782">
    <property type="term" value="P:negative regulation of cell division"/>
    <property type="evidence" value="ECO:0007669"/>
    <property type="project" value="TreeGrafter"/>
</dbReference>
<evidence type="ECO:0000313" key="2">
    <source>
        <dbReference type="EMBL" id="SHM36338.1"/>
    </source>
</evidence>
<dbReference type="GO" id="GO:0005524">
    <property type="term" value="F:ATP binding"/>
    <property type="evidence" value="ECO:0007669"/>
    <property type="project" value="TreeGrafter"/>
</dbReference>
<organism evidence="2 3">
    <name type="scientific">Cryptosporangium aurantiacum</name>
    <dbReference type="NCBI Taxonomy" id="134849"/>
    <lineage>
        <taxon>Bacteria</taxon>
        <taxon>Bacillati</taxon>
        <taxon>Actinomycetota</taxon>
        <taxon>Actinomycetes</taxon>
        <taxon>Cryptosporangiales</taxon>
        <taxon>Cryptosporangiaceae</taxon>
        <taxon>Cryptosporangium</taxon>
    </lineage>
</organism>
<dbReference type="InterPro" id="IPR050625">
    <property type="entry name" value="ParA/MinD_ATPase"/>
</dbReference>
<accession>A0A1M7I6Q9</accession>
<proteinExistence type="predicted"/>
<dbReference type="OrthoDB" id="4640801at2"/>
<dbReference type="PANTHER" id="PTHR43384:SF14">
    <property type="entry name" value="ESX-1 SECRETION-ASSOCIATED PROTEIN ESPI"/>
    <property type="match status" value="1"/>
</dbReference>
<dbReference type="EMBL" id="FRCS01000001">
    <property type="protein sequence ID" value="SHM36338.1"/>
    <property type="molecule type" value="Genomic_DNA"/>
</dbReference>
<dbReference type="InterPro" id="IPR027417">
    <property type="entry name" value="P-loop_NTPase"/>
</dbReference>
<dbReference type="Proteomes" id="UP000184440">
    <property type="component" value="Unassembled WGS sequence"/>
</dbReference>
<dbReference type="RefSeq" id="WP_143174989.1">
    <property type="nucleotide sequence ID" value="NZ_FRCS01000001.1"/>
</dbReference>
<dbReference type="GO" id="GO:0016887">
    <property type="term" value="F:ATP hydrolysis activity"/>
    <property type="evidence" value="ECO:0007669"/>
    <property type="project" value="TreeGrafter"/>
</dbReference>
<dbReference type="GO" id="GO:0009898">
    <property type="term" value="C:cytoplasmic side of plasma membrane"/>
    <property type="evidence" value="ECO:0007669"/>
    <property type="project" value="TreeGrafter"/>
</dbReference>
<keyword evidence="3" id="KW-1185">Reference proteome</keyword>
<evidence type="ECO:0000256" key="1">
    <source>
        <dbReference type="SAM" id="MobiDB-lite"/>
    </source>
</evidence>
<keyword evidence="2" id="KW-0282">Flagellum</keyword>
<sequence length="367" mass="39297">MGPSEPADRGEAVRRWRALLGRQRSRPRPMGVAQPLAPPLTPPPAQPAVAPPTTQPMTQHPLAPPPVVAPPQRAGDNFDFRPAPPDPGPPPPLVGTVPIPQAVEIIRADVGVPKAVAFINPKGGVHKTTATVLAAATLGSVRGGGVLAWDDNELRGTLGLRAGTARHARTVKHLIGDLTGVETAINAGQNLHEVLENYLRHASDGSFDVLAGDEDPRIARHLDPDTVRRLMRLLTAAYDIVCVDTGNNVESPNWKTVIEQSDRLVVTTLPREDAAFTADWMLDLLEEDGHADLVADAVTILSCPSPIRSPLLEELVEHFSHRTRAVAVIPYDPALESGSTIVFSQIADATRRAWLDACAALVQGWGR</sequence>
<dbReference type="PANTHER" id="PTHR43384">
    <property type="entry name" value="SEPTUM SITE-DETERMINING PROTEIN MIND HOMOLOG, CHLOROPLASTIC-RELATED"/>
    <property type="match status" value="1"/>
</dbReference>
<feature type="compositionally biased region" description="Basic and acidic residues" evidence="1">
    <location>
        <begin position="1"/>
        <end position="14"/>
    </location>
</feature>
<evidence type="ECO:0000313" key="3">
    <source>
        <dbReference type="Proteomes" id="UP000184440"/>
    </source>
</evidence>
<feature type="region of interest" description="Disordered" evidence="1">
    <location>
        <begin position="1"/>
        <end position="89"/>
    </location>
</feature>
<feature type="compositionally biased region" description="Pro residues" evidence="1">
    <location>
        <begin position="36"/>
        <end position="54"/>
    </location>
</feature>
<dbReference type="STRING" id="134849.SAMN05443668_101404"/>